<feature type="transmembrane region" description="Helical" evidence="2">
    <location>
        <begin position="63"/>
        <end position="83"/>
    </location>
</feature>
<evidence type="ECO:0000313" key="4">
    <source>
        <dbReference type="Proteomes" id="UP001159363"/>
    </source>
</evidence>
<feature type="compositionally biased region" description="Polar residues" evidence="1">
    <location>
        <begin position="617"/>
        <end position="629"/>
    </location>
</feature>
<accession>A0ABQ9HI15</accession>
<organism evidence="3 4">
    <name type="scientific">Dryococelus australis</name>
    <dbReference type="NCBI Taxonomy" id="614101"/>
    <lineage>
        <taxon>Eukaryota</taxon>
        <taxon>Metazoa</taxon>
        <taxon>Ecdysozoa</taxon>
        <taxon>Arthropoda</taxon>
        <taxon>Hexapoda</taxon>
        <taxon>Insecta</taxon>
        <taxon>Pterygota</taxon>
        <taxon>Neoptera</taxon>
        <taxon>Polyneoptera</taxon>
        <taxon>Phasmatodea</taxon>
        <taxon>Verophasmatodea</taxon>
        <taxon>Anareolatae</taxon>
        <taxon>Phasmatidae</taxon>
        <taxon>Eurycanthinae</taxon>
        <taxon>Dryococelus</taxon>
    </lineage>
</organism>
<dbReference type="Proteomes" id="UP001159363">
    <property type="component" value="Chromosome 4"/>
</dbReference>
<evidence type="ECO:0000256" key="2">
    <source>
        <dbReference type="SAM" id="Phobius"/>
    </source>
</evidence>
<feature type="region of interest" description="Disordered" evidence="1">
    <location>
        <begin position="1"/>
        <end position="28"/>
    </location>
</feature>
<comment type="caution">
    <text evidence="3">The sequence shown here is derived from an EMBL/GenBank/DDBJ whole genome shotgun (WGS) entry which is preliminary data.</text>
</comment>
<keyword evidence="2" id="KW-0472">Membrane</keyword>
<keyword evidence="2" id="KW-0812">Transmembrane</keyword>
<feature type="region of interest" description="Disordered" evidence="1">
    <location>
        <begin position="614"/>
        <end position="640"/>
    </location>
</feature>
<reference evidence="3 4" key="1">
    <citation type="submission" date="2023-02" db="EMBL/GenBank/DDBJ databases">
        <title>LHISI_Scaffold_Assembly.</title>
        <authorList>
            <person name="Stuart O.P."/>
            <person name="Cleave R."/>
            <person name="Magrath M.J.L."/>
            <person name="Mikheyev A.S."/>
        </authorList>
    </citation>
    <scope>NUCLEOTIDE SEQUENCE [LARGE SCALE GENOMIC DNA]</scope>
    <source>
        <strain evidence="3">Daus_M_001</strain>
        <tissue evidence="3">Leg muscle</tissue>
    </source>
</reference>
<keyword evidence="2" id="KW-1133">Transmembrane helix</keyword>
<evidence type="ECO:0000256" key="1">
    <source>
        <dbReference type="SAM" id="MobiDB-lite"/>
    </source>
</evidence>
<dbReference type="EMBL" id="JARBHB010000005">
    <property type="protein sequence ID" value="KAJ8883981.1"/>
    <property type="molecule type" value="Genomic_DNA"/>
</dbReference>
<evidence type="ECO:0000313" key="3">
    <source>
        <dbReference type="EMBL" id="KAJ8883981.1"/>
    </source>
</evidence>
<sequence length="985" mass="108968">MQNNKQAACGTRRDPSNKKGRAGSFSTSGFHLTTRNPIAGLLVRAVANQTLRPGWIWECKSAFLCRLLTAVVIAVGASFAYLVCIHGELYKSQLIDCLFMKHFKGAYVEVYALRMRANLAVRINNYDIACLIGSKIDTENCCTIRVQNWTGDRDEVYFELLKLAVLNIDPRSAAIIDESETQNHKISFVQHHYIGIKIKLDPSLELGSFDFGTGMMLVEPGISNRHSVNIPPHSECCRWLVLVFDVGNNRFMCSGCLDCHRNDNIVVRAAKMSSCGLGMVRSLKPEVVGNTEMYPCHEVPPYCKTLRYQRAGLVGNPMVTEQCNSKYWALHMGVYKGAMLSGRRMGLDERIGYISVVFCARRSGGVLCDDRRASRATVSGLHLSLSDCICPGLQLVQPASRTLHCLKLAVADFPSADRFSRRSFLFSFFVLRSMLQPLILSLTTTTLLPGSEACYTFISVALNIWKVQRPPTHSCGVGQGQRRRPGTQLYKVLNHADVVYTGRLDLRRNYRALSQTPLRNVAYSYVSYRLCDNRTASEAGRRLVPFGSAWFGMDLLEKQKTCYHVATRAIQWLGLAAEPLYCAGCHIANVPEIPGACLWSFVLDNTLTNALEFEYTDPTQSPKTENTQEQQREAEDIPSAVPVSLERRQPVCIAGSFHQEYEVAHLAIQETTRVVLSLQASTPLSQPGPSSIPSETVYTQNEQPILNRHHCLIPKKRTANRKTVIGFQPGVAAEANLENRVDKYQVAEMNVQAVETKDWSVISHVKMLSVGKWFCTTQIGSPTPGLRTGNRLTPTGSAINQTGIAVVLPRVSHDGDNCADIYLGRDGVSQQEIETNNLAAKSITGENLCITEFGGKVDLINKLLHLNILSERPSVKHCNELIIPCEELPLEDNCIEKGDRNESSGTDPCNELSQGNTCAGKGNSSQMRAGDVLCHARDGVVNVLETAKRGTLSVLARAETIIRRGGLGRQVEEAVYRVDLKSTVS</sequence>
<name>A0ABQ9HI15_9NEOP</name>
<gene>
    <name evidence="3" type="ORF">PR048_015837</name>
</gene>
<keyword evidence="4" id="KW-1185">Reference proteome</keyword>
<protein>
    <submittedName>
        <fullName evidence="3">Uncharacterized protein</fullName>
    </submittedName>
</protein>
<proteinExistence type="predicted"/>